<comment type="caution">
    <text evidence="2">The sequence shown here is derived from an EMBL/GenBank/DDBJ whole genome shotgun (WGS) entry which is preliminary data.</text>
</comment>
<feature type="compositionally biased region" description="Polar residues" evidence="1">
    <location>
        <begin position="334"/>
        <end position="347"/>
    </location>
</feature>
<gene>
    <name evidence="2" type="ORF">KHLLAP_LOCUS2795</name>
</gene>
<accession>A0AAI8VCX0</accession>
<feature type="compositionally biased region" description="Low complexity" evidence="1">
    <location>
        <begin position="86"/>
        <end position="97"/>
    </location>
</feature>
<feature type="compositionally biased region" description="Low complexity" evidence="1">
    <location>
        <begin position="348"/>
        <end position="359"/>
    </location>
</feature>
<dbReference type="Proteomes" id="UP001295740">
    <property type="component" value="Unassembled WGS sequence"/>
</dbReference>
<reference evidence="2" key="1">
    <citation type="submission" date="2023-10" db="EMBL/GenBank/DDBJ databases">
        <authorList>
            <person name="Hackl T."/>
        </authorList>
    </citation>
    <scope>NUCLEOTIDE SEQUENCE</scope>
</reference>
<feature type="region of interest" description="Disordered" evidence="1">
    <location>
        <begin position="58"/>
        <end position="102"/>
    </location>
</feature>
<organism evidence="2 3">
    <name type="scientific">Anthostomella pinea</name>
    <dbReference type="NCBI Taxonomy" id="933095"/>
    <lineage>
        <taxon>Eukaryota</taxon>
        <taxon>Fungi</taxon>
        <taxon>Dikarya</taxon>
        <taxon>Ascomycota</taxon>
        <taxon>Pezizomycotina</taxon>
        <taxon>Sordariomycetes</taxon>
        <taxon>Xylariomycetidae</taxon>
        <taxon>Xylariales</taxon>
        <taxon>Xylariaceae</taxon>
        <taxon>Anthostomella</taxon>
    </lineage>
</organism>
<feature type="compositionally biased region" description="Acidic residues" evidence="1">
    <location>
        <begin position="633"/>
        <end position="643"/>
    </location>
</feature>
<evidence type="ECO:0000313" key="3">
    <source>
        <dbReference type="Proteomes" id="UP001295740"/>
    </source>
</evidence>
<keyword evidence="3" id="KW-1185">Reference proteome</keyword>
<feature type="compositionally biased region" description="Polar residues" evidence="1">
    <location>
        <begin position="235"/>
        <end position="248"/>
    </location>
</feature>
<sequence>MNWTEGNLARHSRGRQRDELLTRQKQHFAKARNNLSNAHVKQTPVAISFLGPEYARNLDRRGDSTRSRHTRSPSPVALPKSKWTTESQSRSNASSSANREKRRRLLDKSDWAGLSLQQPIDIAFPGQLHAAGGSRWSKISHQQERRGGRLRELLEARRAETSEHFHKPPMRIQIGSQEIQPSTVTGSQTSRRQYSLAPRPLTKSIWRISPRLSSPFSSQAQHPAEATDSGPRPHASQNNERSHESGSLQSDFTALHVTTTKPETPAHVIHSSSMIHEPVPRRADDFVVLQWSPSRSDDRSSMQVEVEQPARPVPPSREAQHQLWRDWIMDSPDTAPNNQSHSPLATDSSSVIPTVSSISKLPSHLQRKLPSLEISSEADRSPERSSLKQYGSPVLPEYPGQRLPEPRREETNFSIEVQPAEDIQRAVDAQLASEANAANDVEPAEEVKPPEDAQRTERAKPTEDPNSLWMRLALGDDTDEVLEDCFKEAAHQAALELRPSETTGTSDSLGDATETAATCGTEHSTCDEQQQDESVPSDFLSQSHAATKATSISDSMSSNIAVAGSSDEPMRSAPLFVLPKTFVGKLAESGARVRVHSPPVAKGPKGRGKGKGRRKSKNKALDGRTDIRSLPDFDGDPIEEFED</sequence>
<evidence type="ECO:0000313" key="2">
    <source>
        <dbReference type="EMBL" id="CAJ2502327.1"/>
    </source>
</evidence>
<feature type="compositionally biased region" description="Basic residues" evidence="1">
    <location>
        <begin position="604"/>
        <end position="618"/>
    </location>
</feature>
<evidence type="ECO:0000256" key="1">
    <source>
        <dbReference type="SAM" id="MobiDB-lite"/>
    </source>
</evidence>
<name>A0AAI8VCX0_9PEZI</name>
<dbReference type="EMBL" id="CAUWAG010000004">
    <property type="protein sequence ID" value="CAJ2502327.1"/>
    <property type="molecule type" value="Genomic_DNA"/>
</dbReference>
<feature type="region of interest" description="Disordered" evidence="1">
    <location>
        <begin position="294"/>
        <end position="468"/>
    </location>
</feature>
<feature type="compositionally biased region" description="Basic and acidic residues" evidence="1">
    <location>
        <begin position="377"/>
        <end position="386"/>
    </location>
</feature>
<feature type="compositionally biased region" description="Basic and acidic residues" evidence="1">
    <location>
        <begin position="619"/>
        <end position="631"/>
    </location>
</feature>
<dbReference type="AlphaFoldDB" id="A0AAI8VCX0"/>
<feature type="region of interest" description="Disordered" evidence="1">
    <location>
        <begin position="589"/>
        <end position="643"/>
    </location>
</feature>
<feature type="compositionally biased region" description="Basic and acidic residues" evidence="1">
    <location>
        <begin position="445"/>
        <end position="463"/>
    </location>
</feature>
<feature type="compositionally biased region" description="Basic and acidic residues" evidence="1">
    <location>
        <begin position="318"/>
        <end position="328"/>
    </location>
</feature>
<feature type="region of interest" description="Disordered" evidence="1">
    <location>
        <begin position="496"/>
        <end position="567"/>
    </location>
</feature>
<feature type="region of interest" description="Disordered" evidence="1">
    <location>
        <begin position="213"/>
        <end position="248"/>
    </location>
</feature>
<proteinExistence type="predicted"/>
<feature type="compositionally biased region" description="Polar residues" evidence="1">
    <location>
        <begin position="539"/>
        <end position="560"/>
    </location>
</feature>
<protein>
    <submittedName>
        <fullName evidence="2">Uu.00g097210.m01.CDS01</fullName>
    </submittedName>
</protein>